<dbReference type="PATRIC" id="fig|818.23.peg.4998"/>
<reference evidence="1 2" key="1">
    <citation type="submission" date="2015-09" db="EMBL/GenBank/DDBJ databases">
        <authorList>
            <consortium name="Pathogen Informatics"/>
        </authorList>
    </citation>
    <scope>NUCLEOTIDE SEQUENCE [LARGE SCALE GENOMIC DNA]</scope>
    <source>
        <strain evidence="1 2">2789STDY5834899</strain>
    </source>
</reference>
<evidence type="ECO:0000313" key="2">
    <source>
        <dbReference type="Proteomes" id="UP000095576"/>
    </source>
</evidence>
<dbReference type="AlphaFoldDB" id="A0A0P0FSI9"/>
<accession>A0A0P0FSI9</accession>
<accession>I0PZ85</accession>
<gene>
    <name evidence="1" type="ORF">ERS852511_04897</name>
</gene>
<evidence type="ECO:0000313" key="1">
    <source>
        <dbReference type="EMBL" id="CUQ24189.1"/>
    </source>
</evidence>
<name>A0A0P0FSI9_BACT4</name>
<protein>
    <submittedName>
        <fullName evidence="1">Uncharacterized protein</fullName>
    </submittedName>
</protein>
<dbReference type="KEGG" id="btho:Btheta7330_04854"/>
<dbReference type="Proteomes" id="UP000095576">
    <property type="component" value="Unassembled WGS sequence"/>
</dbReference>
<sequence length="43" mass="5160">MRDTLEVNERYVKNSCLNEEKSERHLFEKDLSLFILLIIYGLS</sequence>
<dbReference type="EMBL" id="CZAP01000033">
    <property type="protein sequence ID" value="CUQ24189.1"/>
    <property type="molecule type" value="Genomic_DNA"/>
</dbReference>
<proteinExistence type="predicted"/>
<organism evidence="1 2">
    <name type="scientific">Bacteroides thetaiotaomicron</name>
    <dbReference type="NCBI Taxonomy" id="818"/>
    <lineage>
        <taxon>Bacteria</taxon>
        <taxon>Pseudomonadati</taxon>
        <taxon>Bacteroidota</taxon>
        <taxon>Bacteroidia</taxon>
        <taxon>Bacteroidales</taxon>
        <taxon>Bacteroidaceae</taxon>
        <taxon>Bacteroides</taxon>
    </lineage>
</organism>